<dbReference type="Pfam" id="PF07517">
    <property type="entry name" value="SecA_DEAD"/>
    <property type="match status" value="1"/>
</dbReference>
<keyword evidence="6 12" id="KW-0547">Nucleotide-binding</keyword>
<name>A0A7X2NTQ9_9FIRM</name>
<dbReference type="HAMAP" id="MF_01382">
    <property type="entry name" value="SecA"/>
    <property type="match status" value="1"/>
</dbReference>
<protein>
    <recommendedName>
        <fullName evidence="12 13">Protein translocase subunit SecA</fullName>
        <ecNumber evidence="12">7.4.2.8</ecNumber>
    </recommendedName>
</protein>
<comment type="function">
    <text evidence="12">Part of the Sec protein translocase complex. Interacts with the SecYEG preprotein conducting channel. Has a central role in coupling the hydrolysis of ATP to the transfer of proteins into and across the cell membrane, serving as an ATP-driven molecular motor driving the stepwise translocation of polypeptide chains across the membrane.</text>
</comment>
<dbReference type="PANTHER" id="PTHR30612">
    <property type="entry name" value="SECA INNER MEMBRANE COMPONENT OF SEC PROTEIN SECRETION SYSTEM"/>
    <property type="match status" value="1"/>
</dbReference>
<dbReference type="GO" id="GO:0005524">
    <property type="term" value="F:ATP binding"/>
    <property type="evidence" value="ECO:0007669"/>
    <property type="project" value="UniProtKB-UniRule"/>
</dbReference>
<dbReference type="InterPro" id="IPR014001">
    <property type="entry name" value="Helicase_ATP-bd"/>
</dbReference>
<comment type="similarity">
    <text evidence="2 12 13">Belongs to the SecA family.</text>
</comment>
<dbReference type="InterPro" id="IPR020937">
    <property type="entry name" value="SecA_CS"/>
</dbReference>
<dbReference type="SUPFAM" id="SSF52540">
    <property type="entry name" value="P-loop containing nucleoside triphosphate hydrolases"/>
    <property type="match status" value="2"/>
</dbReference>
<evidence type="ECO:0000313" key="17">
    <source>
        <dbReference type="EMBL" id="MSS59426.1"/>
    </source>
</evidence>
<evidence type="ECO:0000256" key="7">
    <source>
        <dbReference type="ARBA" id="ARBA00022840"/>
    </source>
</evidence>
<organism evidence="17 18">
    <name type="scientific">Stecheria intestinalis</name>
    <dbReference type="NCBI Taxonomy" id="2606630"/>
    <lineage>
        <taxon>Bacteria</taxon>
        <taxon>Bacillati</taxon>
        <taxon>Bacillota</taxon>
        <taxon>Erysipelotrichia</taxon>
        <taxon>Erysipelotrichales</taxon>
        <taxon>Erysipelotrichaceae</taxon>
        <taxon>Stecheria</taxon>
    </lineage>
</organism>
<feature type="binding site" evidence="12">
    <location>
        <begin position="101"/>
        <end position="105"/>
    </location>
    <ligand>
        <name>ATP</name>
        <dbReference type="ChEBI" id="CHEBI:30616"/>
    </ligand>
</feature>
<feature type="domain" description="Helicase C-terminal" evidence="15">
    <location>
        <begin position="415"/>
        <end position="568"/>
    </location>
</feature>
<feature type="binding site" evidence="12">
    <location>
        <position position="83"/>
    </location>
    <ligand>
        <name>ATP</name>
        <dbReference type="ChEBI" id="CHEBI:30616"/>
    </ligand>
</feature>
<dbReference type="GO" id="GO:0031522">
    <property type="term" value="C:cell envelope Sec protein transport complex"/>
    <property type="evidence" value="ECO:0007669"/>
    <property type="project" value="TreeGrafter"/>
</dbReference>
<dbReference type="GO" id="GO:0006605">
    <property type="term" value="P:protein targeting"/>
    <property type="evidence" value="ECO:0007669"/>
    <property type="project" value="UniProtKB-UniRule"/>
</dbReference>
<keyword evidence="4 12" id="KW-1003">Cell membrane</keyword>
<keyword evidence="9 12" id="KW-1278">Translocase</keyword>
<keyword evidence="3 12" id="KW-0813">Transport</keyword>
<dbReference type="CDD" id="cd18803">
    <property type="entry name" value="SF2_C_secA"/>
    <property type="match status" value="1"/>
</dbReference>
<evidence type="ECO:0000256" key="12">
    <source>
        <dbReference type="HAMAP-Rule" id="MF_01382"/>
    </source>
</evidence>
<feature type="domain" description="SecA family profile" evidence="16">
    <location>
        <begin position="1"/>
        <end position="568"/>
    </location>
</feature>
<dbReference type="FunFam" id="3.40.50.300:FF:000429">
    <property type="entry name" value="Preprotein translocase subunit SecA"/>
    <property type="match status" value="1"/>
</dbReference>
<dbReference type="EMBL" id="VUMN01000031">
    <property type="protein sequence ID" value="MSS59426.1"/>
    <property type="molecule type" value="Genomic_DNA"/>
</dbReference>
<dbReference type="GO" id="GO:0008564">
    <property type="term" value="F:protein-exporting ATPase activity"/>
    <property type="evidence" value="ECO:0007669"/>
    <property type="project" value="UniProtKB-EC"/>
</dbReference>
<dbReference type="GO" id="GO:0043952">
    <property type="term" value="P:protein transport by the Sec complex"/>
    <property type="evidence" value="ECO:0007669"/>
    <property type="project" value="TreeGrafter"/>
</dbReference>
<dbReference type="PANTHER" id="PTHR30612:SF0">
    <property type="entry name" value="CHLOROPLAST PROTEIN-TRANSPORTING ATPASE"/>
    <property type="match status" value="1"/>
</dbReference>
<evidence type="ECO:0000259" key="14">
    <source>
        <dbReference type="PROSITE" id="PS51192"/>
    </source>
</evidence>
<dbReference type="SUPFAM" id="SSF81767">
    <property type="entry name" value="Pre-protein crosslinking domain of SecA"/>
    <property type="match status" value="1"/>
</dbReference>
<sequence length="728" mass="82240">MSFGDLFSSEKRHYHEAEKQVKKILDLEAEYADKSDEQLQAKTPELKARIASGERLEKVLPEAFATAREASRRVLGEFPYPVQLLGGVLLDGGDIAEMKTGEGKTLTAVMPIYLNALEGKGAHVVTVNEYLASRDASWMGEVYRFLGLSVGCNLHELSPAQKREQYLCDITYTTNSELGFDYLRDNMVYDPKDRVLRGLHYAVLDEVDSILIDEARTPLIISGPGPVLDQNYINADRFAKSLKRDADYTVSREDNSVTLTEAGIRKAEKAFGVAHLYTDQTAELVHYIQNALRANYLMSRDVEYVVGDNEIILVDTFTGRKMEGREFSDGLHQAIQAKENVNIKQETVTLASITYQNFFRLYDKLSGMTGTAKTEEAEFLDTYNMRVYAIPTNKPVRRIDEPDQIFRTRHEKYEAVVKDIKALHEKGQPVLVGTVSVGINEQLSAMLKKEGIPHQVLNAKNDADEAGIIAKAGQKYAVTVATNMAGRGTDIRLGEGAAELGGLAVLGTERHEAARIDNQLRGRSGRQGDPGFSRFYVAMDDDLFEKYAGEEGQAVIAHYLAGKESDAQMRAFADRIQKRAEGLHFDARRRTLEFDNVLSEQREVVYEQRSRILDMDDPSEHVMELIRLKRGEESEQKFRSLTEDTDPEILKHVEKVVMLQSIDRCWIPHVDFMEHLKQGVSLRSYAQVKPIDAYKEEGYKRFNIMMNETTELIVSALMQWAESQNQTE</sequence>
<comment type="catalytic activity">
    <reaction evidence="12">
        <text>ATP + H2O + cellular proteinSide 1 = ADP + phosphate + cellular proteinSide 2.</text>
        <dbReference type="EC" id="7.4.2.8"/>
    </reaction>
</comment>
<dbReference type="PRINTS" id="PR00906">
    <property type="entry name" value="SECA"/>
</dbReference>
<evidence type="ECO:0000259" key="15">
    <source>
        <dbReference type="PROSITE" id="PS51194"/>
    </source>
</evidence>
<evidence type="ECO:0000256" key="3">
    <source>
        <dbReference type="ARBA" id="ARBA00022448"/>
    </source>
</evidence>
<feature type="binding site" evidence="12">
    <location>
        <position position="490"/>
    </location>
    <ligand>
        <name>ATP</name>
        <dbReference type="ChEBI" id="CHEBI:30616"/>
    </ligand>
</feature>
<dbReference type="Gene3D" id="3.40.50.300">
    <property type="entry name" value="P-loop containing nucleotide triphosphate hydrolases"/>
    <property type="match status" value="3"/>
</dbReference>
<dbReference type="Pfam" id="PF01043">
    <property type="entry name" value="SecA_PP_bind"/>
    <property type="match status" value="1"/>
</dbReference>
<dbReference type="PROSITE" id="PS51192">
    <property type="entry name" value="HELICASE_ATP_BIND_1"/>
    <property type="match status" value="1"/>
</dbReference>
<evidence type="ECO:0000313" key="18">
    <source>
        <dbReference type="Proteomes" id="UP000461880"/>
    </source>
</evidence>
<dbReference type="GO" id="GO:0005829">
    <property type="term" value="C:cytosol"/>
    <property type="evidence" value="ECO:0007669"/>
    <property type="project" value="TreeGrafter"/>
</dbReference>
<accession>A0A7X2NTQ9</accession>
<dbReference type="InterPro" id="IPR014018">
    <property type="entry name" value="SecA_motor_DEAD"/>
</dbReference>
<dbReference type="CDD" id="cd17928">
    <property type="entry name" value="DEXDc_SecA"/>
    <property type="match status" value="1"/>
</dbReference>
<dbReference type="InterPro" id="IPR036266">
    <property type="entry name" value="SecA_Wing/Scaffold_sf"/>
</dbReference>
<evidence type="ECO:0000256" key="13">
    <source>
        <dbReference type="RuleBase" id="RU003874"/>
    </source>
</evidence>
<keyword evidence="10 12" id="KW-0811">Translocation</keyword>
<keyword evidence="8 12" id="KW-0653">Protein transport</keyword>
<proteinExistence type="inferred from homology"/>
<dbReference type="Pfam" id="PF21090">
    <property type="entry name" value="P-loop_SecA"/>
    <property type="match status" value="2"/>
</dbReference>
<dbReference type="PROSITE" id="PS51194">
    <property type="entry name" value="HELICASE_CTER"/>
    <property type="match status" value="1"/>
</dbReference>
<dbReference type="PROSITE" id="PS51196">
    <property type="entry name" value="SECA_MOTOR_DEAD"/>
    <property type="match status" value="1"/>
</dbReference>
<dbReference type="NCBIfam" id="NF006630">
    <property type="entry name" value="PRK09200.1"/>
    <property type="match status" value="1"/>
</dbReference>
<comment type="caution">
    <text evidence="17">The sequence shown here is derived from an EMBL/GenBank/DDBJ whole genome shotgun (WGS) entry which is preliminary data.</text>
</comment>
<dbReference type="InterPro" id="IPR011115">
    <property type="entry name" value="SecA_DEAD"/>
</dbReference>
<comment type="subunit">
    <text evidence="12">Monomer and homodimer. Part of the essential Sec protein translocation apparatus which comprises SecA, SecYEG and auxiliary proteins SecDF. Other proteins may also be involved.</text>
</comment>
<gene>
    <name evidence="12 17" type="primary">secA</name>
    <name evidence="17" type="ORF">FYJ51_11045</name>
</gene>
<evidence type="ECO:0000259" key="16">
    <source>
        <dbReference type="PROSITE" id="PS51196"/>
    </source>
</evidence>
<keyword evidence="11 12" id="KW-0472">Membrane</keyword>
<evidence type="ECO:0000256" key="10">
    <source>
        <dbReference type="ARBA" id="ARBA00023010"/>
    </source>
</evidence>
<dbReference type="SUPFAM" id="SSF81886">
    <property type="entry name" value="Helical scaffold and wing domains of SecA"/>
    <property type="match status" value="1"/>
</dbReference>
<dbReference type="NCBIfam" id="TIGR00963">
    <property type="entry name" value="secA"/>
    <property type="match status" value="1"/>
</dbReference>
<dbReference type="AlphaFoldDB" id="A0A7X2NTQ9"/>
<reference evidence="17 18" key="1">
    <citation type="submission" date="2019-08" db="EMBL/GenBank/DDBJ databases">
        <title>In-depth cultivation of the pig gut microbiome towards novel bacterial diversity and tailored functional studies.</title>
        <authorList>
            <person name="Wylensek D."/>
            <person name="Hitch T.C.A."/>
            <person name="Clavel T."/>
        </authorList>
    </citation>
    <scope>NUCLEOTIDE SEQUENCE [LARGE SCALE GENOMIC DNA]</scope>
    <source>
        <strain evidence="17 18">Oil+RF-744-GAM-WT-6</strain>
    </source>
</reference>
<dbReference type="InterPro" id="IPR044722">
    <property type="entry name" value="SecA_SF2_C"/>
</dbReference>
<dbReference type="InterPro" id="IPR027417">
    <property type="entry name" value="P-loop_NTPase"/>
</dbReference>
<dbReference type="InterPro" id="IPR000185">
    <property type="entry name" value="SecA"/>
</dbReference>
<feature type="domain" description="Helicase ATP-binding" evidence="14">
    <location>
        <begin position="85"/>
        <end position="243"/>
    </location>
</feature>
<dbReference type="SMART" id="SM00958">
    <property type="entry name" value="SecA_PP_bind"/>
    <property type="match status" value="1"/>
</dbReference>
<keyword evidence="5 12" id="KW-0963">Cytoplasm</keyword>
<dbReference type="Pfam" id="PF07516">
    <property type="entry name" value="SecA_SW"/>
    <property type="match status" value="2"/>
</dbReference>
<dbReference type="InterPro" id="IPR011116">
    <property type="entry name" value="SecA_Wing/Scaffold"/>
</dbReference>
<dbReference type="RefSeq" id="WP_154505668.1">
    <property type="nucleotide sequence ID" value="NZ_VUMN01000031.1"/>
</dbReference>
<evidence type="ECO:0000256" key="11">
    <source>
        <dbReference type="ARBA" id="ARBA00023136"/>
    </source>
</evidence>
<evidence type="ECO:0000256" key="2">
    <source>
        <dbReference type="ARBA" id="ARBA00007650"/>
    </source>
</evidence>
<dbReference type="GO" id="GO:0065002">
    <property type="term" value="P:intracellular protein transmembrane transport"/>
    <property type="evidence" value="ECO:0007669"/>
    <property type="project" value="UniProtKB-UniRule"/>
</dbReference>
<comment type="subcellular location">
    <subcellularLocation>
        <location evidence="12">Cell membrane</location>
        <topology evidence="12">Peripheral membrane protein</topology>
        <orientation evidence="12">Cytoplasmic side</orientation>
    </subcellularLocation>
    <subcellularLocation>
        <location evidence="12">Cytoplasm</location>
    </subcellularLocation>
    <subcellularLocation>
        <location evidence="1">Membrane</location>
        <topology evidence="1">Peripheral membrane protein</topology>
    </subcellularLocation>
    <text evidence="12">Distribution is 50-50.</text>
</comment>
<dbReference type="Gene3D" id="1.10.3060.10">
    <property type="entry name" value="Helical scaffold and wing domains of SecA"/>
    <property type="match status" value="2"/>
</dbReference>
<evidence type="ECO:0000256" key="9">
    <source>
        <dbReference type="ARBA" id="ARBA00022967"/>
    </source>
</evidence>
<dbReference type="EC" id="7.4.2.8" evidence="12"/>
<keyword evidence="7 12" id="KW-0067">ATP-binding</keyword>
<dbReference type="InterPro" id="IPR001650">
    <property type="entry name" value="Helicase_C-like"/>
</dbReference>
<dbReference type="GO" id="GO:0005886">
    <property type="term" value="C:plasma membrane"/>
    <property type="evidence" value="ECO:0007669"/>
    <property type="project" value="UniProtKB-SubCell"/>
</dbReference>
<dbReference type="PROSITE" id="PS01312">
    <property type="entry name" value="SECA"/>
    <property type="match status" value="1"/>
</dbReference>
<evidence type="ECO:0000256" key="4">
    <source>
        <dbReference type="ARBA" id="ARBA00022475"/>
    </source>
</evidence>
<dbReference type="Proteomes" id="UP000461880">
    <property type="component" value="Unassembled WGS sequence"/>
</dbReference>
<evidence type="ECO:0000256" key="5">
    <source>
        <dbReference type="ARBA" id="ARBA00022490"/>
    </source>
</evidence>
<dbReference type="GO" id="GO:0017038">
    <property type="term" value="P:protein import"/>
    <property type="evidence" value="ECO:0007669"/>
    <property type="project" value="InterPro"/>
</dbReference>
<evidence type="ECO:0000256" key="6">
    <source>
        <dbReference type="ARBA" id="ARBA00022741"/>
    </source>
</evidence>
<evidence type="ECO:0000256" key="8">
    <source>
        <dbReference type="ARBA" id="ARBA00022927"/>
    </source>
</evidence>
<dbReference type="Gene3D" id="3.90.1440.10">
    <property type="entry name" value="SecA, preprotein cross-linking domain"/>
    <property type="match status" value="1"/>
</dbReference>
<keyword evidence="18" id="KW-1185">Reference proteome</keyword>
<evidence type="ECO:0000256" key="1">
    <source>
        <dbReference type="ARBA" id="ARBA00004170"/>
    </source>
</evidence>
<dbReference type="InterPro" id="IPR036670">
    <property type="entry name" value="SecA_X-link_sf"/>
</dbReference>
<dbReference type="InterPro" id="IPR011130">
    <property type="entry name" value="SecA_preprotein_X-link_dom"/>
</dbReference>
<dbReference type="SMART" id="SM00957">
    <property type="entry name" value="SecA_DEAD"/>
    <property type="match status" value="1"/>
</dbReference>